<gene>
    <name evidence="4" type="primary">rplO</name>
    <name evidence="8" type="ORF">GGR06_002839</name>
</gene>
<evidence type="ECO:0000256" key="2">
    <source>
        <dbReference type="ARBA" id="ARBA00022980"/>
    </source>
</evidence>
<keyword evidence="9" id="KW-1185">Reference proteome</keyword>
<evidence type="ECO:0000256" key="3">
    <source>
        <dbReference type="ARBA" id="ARBA00023274"/>
    </source>
</evidence>
<dbReference type="AlphaFoldDB" id="A0A840CY62"/>
<keyword evidence="3 4" id="KW-0687">Ribonucleoprotein</keyword>
<dbReference type="GO" id="GO:0006412">
    <property type="term" value="P:translation"/>
    <property type="evidence" value="ECO:0007669"/>
    <property type="project" value="UniProtKB-UniRule"/>
</dbReference>
<comment type="function">
    <text evidence="4">Binds to the 23S rRNA.</text>
</comment>
<protein>
    <recommendedName>
        <fullName evidence="4">Large ribosomal subunit protein uL15</fullName>
    </recommendedName>
</protein>
<evidence type="ECO:0000256" key="6">
    <source>
        <dbReference type="SAM" id="MobiDB-lite"/>
    </source>
</evidence>
<evidence type="ECO:0000259" key="7">
    <source>
        <dbReference type="Pfam" id="PF00828"/>
    </source>
</evidence>
<feature type="domain" description="Large ribosomal subunit protein uL15/eL18" evidence="7">
    <location>
        <begin position="77"/>
        <end position="146"/>
    </location>
</feature>
<evidence type="ECO:0000256" key="1">
    <source>
        <dbReference type="ARBA" id="ARBA00007320"/>
    </source>
</evidence>
<dbReference type="PROSITE" id="PS00475">
    <property type="entry name" value="RIBOSOMAL_L15"/>
    <property type="match status" value="1"/>
</dbReference>
<dbReference type="Proteomes" id="UP000560658">
    <property type="component" value="Unassembled WGS sequence"/>
</dbReference>
<dbReference type="Gene3D" id="3.100.10.10">
    <property type="match status" value="1"/>
</dbReference>
<dbReference type="InterPro" id="IPR030878">
    <property type="entry name" value="Ribosomal_uL15"/>
</dbReference>
<name>A0A840CY62_9BACE</name>
<sequence length="148" mass="15737">MNLSNLKPAVGSTKTRKRIGRGVGSGLGGTSTRGHKGAKSRSGYSKKIGFEGGQMPLQRRVPKFGFKNINRVEYKAINLDTIQKLAEAKKLEKLGLHDFIEAGYISSNQLVKVLGNGALSIKLEVEAHAFSKTATAAIEAAGGTVVKL</sequence>
<keyword evidence="2 4" id="KW-0689">Ribosomal protein</keyword>
<feature type="compositionally biased region" description="Gly residues" evidence="6">
    <location>
        <begin position="21"/>
        <end position="31"/>
    </location>
</feature>
<dbReference type="PANTHER" id="PTHR12934:SF11">
    <property type="entry name" value="LARGE RIBOSOMAL SUBUNIT PROTEIN UL15M"/>
    <property type="match status" value="1"/>
</dbReference>
<dbReference type="HAMAP" id="MF_01341">
    <property type="entry name" value="Ribosomal_uL15"/>
    <property type="match status" value="1"/>
</dbReference>
<dbReference type="RefSeq" id="WP_044160822.1">
    <property type="nucleotide sequence ID" value="NZ_JACIER010000011.1"/>
</dbReference>
<comment type="caution">
    <text evidence="8">The sequence shown here is derived from an EMBL/GenBank/DDBJ whole genome shotgun (WGS) entry which is preliminary data.</text>
</comment>
<organism evidence="8 9">
    <name type="scientific">Bacteroides reticulotermitis</name>
    <dbReference type="NCBI Taxonomy" id="1133319"/>
    <lineage>
        <taxon>Bacteria</taxon>
        <taxon>Pseudomonadati</taxon>
        <taxon>Bacteroidota</taxon>
        <taxon>Bacteroidia</taxon>
        <taxon>Bacteroidales</taxon>
        <taxon>Bacteroidaceae</taxon>
        <taxon>Bacteroides</taxon>
    </lineage>
</organism>
<dbReference type="InterPro" id="IPR005749">
    <property type="entry name" value="Ribosomal_uL15_bac-type"/>
</dbReference>
<evidence type="ECO:0000256" key="4">
    <source>
        <dbReference type="HAMAP-Rule" id="MF_01341"/>
    </source>
</evidence>
<dbReference type="GO" id="GO:0003735">
    <property type="term" value="F:structural constituent of ribosome"/>
    <property type="evidence" value="ECO:0007669"/>
    <property type="project" value="InterPro"/>
</dbReference>
<evidence type="ECO:0000313" key="9">
    <source>
        <dbReference type="Proteomes" id="UP000560658"/>
    </source>
</evidence>
<dbReference type="Pfam" id="PF00828">
    <property type="entry name" value="Ribosomal_L27A"/>
    <property type="match status" value="1"/>
</dbReference>
<dbReference type="InterPro" id="IPR001196">
    <property type="entry name" value="Ribosomal_uL15_CS"/>
</dbReference>
<dbReference type="PANTHER" id="PTHR12934">
    <property type="entry name" value="50S RIBOSOMAL PROTEIN L15"/>
    <property type="match status" value="1"/>
</dbReference>
<dbReference type="NCBIfam" id="TIGR01071">
    <property type="entry name" value="rplO_bact"/>
    <property type="match status" value="1"/>
</dbReference>
<dbReference type="GO" id="GO:0019843">
    <property type="term" value="F:rRNA binding"/>
    <property type="evidence" value="ECO:0007669"/>
    <property type="project" value="UniProtKB-UniRule"/>
</dbReference>
<keyword evidence="4" id="KW-0699">rRNA-binding</keyword>
<dbReference type="SUPFAM" id="SSF52080">
    <property type="entry name" value="Ribosomal proteins L15p and L18e"/>
    <property type="match status" value="1"/>
</dbReference>
<evidence type="ECO:0000256" key="5">
    <source>
        <dbReference type="RuleBase" id="RU003888"/>
    </source>
</evidence>
<dbReference type="EMBL" id="JACIER010000011">
    <property type="protein sequence ID" value="MBB4045037.1"/>
    <property type="molecule type" value="Genomic_DNA"/>
</dbReference>
<reference evidence="8" key="1">
    <citation type="submission" date="2020-08" db="EMBL/GenBank/DDBJ databases">
        <title>Genomic Encyclopedia of Type Strains, Phase IV (KMG-IV): sequencing the most valuable type-strain genomes for metagenomic binning, comparative biology and taxonomic classification.</title>
        <authorList>
            <person name="Goeker M."/>
        </authorList>
    </citation>
    <scope>NUCLEOTIDE SEQUENCE [LARGE SCALE GENOMIC DNA]</scope>
    <source>
        <strain evidence="8">DSM 105720</strain>
    </source>
</reference>
<feature type="region of interest" description="Disordered" evidence="6">
    <location>
        <begin position="1"/>
        <end position="50"/>
    </location>
</feature>
<comment type="similarity">
    <text evidence="1 4 5">Belongs to the universal ribosomal protein uL15 family.</text>
</comment>
<comment type="subunit">
    <text evidence="4">Part of the 50S ribosomal subunit.</text>
</comment>
<dbReference type="InterPro" id="IPR036227">
    <property type="entry name" value="Ribosomal_uL15/eL18_sf"/>
</dbReference>
<dbReference type="InterPro" id="IPR021131">
    <property type="entry name" value="Ribosomal_uL15/eL18"/>
</dbReference>
<evidence type="ECO:0000313" key="8">
    <source>
        <dbReference type="EMBL" id="MBB4045037.1"/>
    </source>
</evidence>
<accession>A0A840CY62</accession>
<dbReference type="GO" id="GO:0022625">
    <property type="term" value="C:cytosolic large ribosomal subunit"/>
    <property type="evidence" value="ECO:0007669"/>
    <property type="project" value="TreeGrafter"/>
</dbReference>
<proteinExistence type="inferred from homology"/>
<keyword evidence="4" id="KW-0694">RNA-binding</keyword>